<keyword evidence="4" id="KW-1185">Reference proteome</keyword>
<dbReference type="SMART" id="SM00255">
    <property type="entry name" value="TIR"/>
    <property type="match status" value="1"/>
</dbReference>
<organism evidence="3 4">
    <name type="scientific">Leeuwenhoekiella nanhaiensis</name>
    <dbReference type="NCBI Taxonomy" id="1655491"/>
    <lineage>
        <taxon>Bacteria</taxon>
        <taxon>Pseudomonadati</taxon>
        <taxon>Bacteroidota</taxon>
        <taxon>Flavobacteriia</taxon>
        <taxon>Flavobacteriales</taxon>
        <taxon>Flavobacteriaceae</taxon>
        <taxon>Leeuwenhoekiella</taxon>
    </lineage>
</organism>
<dbReference type="AlphaFoldDB" id="A0A2G1VU10"/>
<evidence type="ECO:0000259" key="2">
    <source>
        <dbReference type="PROSITE" id="PS50104"/>
    </source>
</evidence>
<dbReference type="PROSITE" id="PS50104">
    <property type="entry name" value="TIR"/>
    <property type="match status" value="1"/>
</dbReference>
<dbReference type="Gene3D" id="3.40.50.10140">
    <property type="entry name" value="Toll/interleukin-1 receptor homology (TIR) domain"/>
    <property type="match status" value="1"/>
</dbReference>
<proteinExistence type="predicted"/>
<dbReference type="GO" id="GO:0007165">
    <property type="term" value="P:signal transduction"/>
    <property type="evidence" value="ECO:0007669"/>
    <property type="project" value="InterPro"/>
</dbReference>
<dbReference type="Proteomes" id="UP000229433">
    <property type="component" value="Unassembled WGS sequence"/>
</dbReference>
<comment type="caution">
    <text evidence="3">The sequence shown here is derived from an EMBL/GenBank/DDBJ whole genome shotgun (WGS) entry which is preliminary data.</text>
</comment>
<protein>
    <recommendedName>
        <fullName evidence="2">TIR domain-containing protein</fullName>
    </recommendedName>
</protein>
<evidence type="ECO:0000313" key="4">
    <source>
        <dbReference type="Proteomes" id="UP000229433"/>
    </source>
</evidence>
<name>A0A2G1VU10_9FLAO</name>
<evidence type="ECO:0000256" key="1">
    <source>
        <dbReference type="SAM" id="Phobius"/>
    </source>
</evidence>
<feature type="domain" description="TIR" evidence="2">
    <location>
        <begin position="11"/>
        <end position="133"/>
    </location>
</feature>
<dbReference type="InterPro" id="IPR035897">
    <property type="entry name" value="Toll_tir_struct_dom_sf"/>
</dbReference>
<keyword evidence="1" id="KW-0472">Membrane</keyword>
<keyword evidence="1" id="KW-1133">Transmembrane helix</keyword>
<reference evidence="3 4" key="1">
    <citation type="submission" date="2017-08" db="EMBL/GenBank/DDBJ databases">
        <title>The whole genome shortgun sequences of strain Leeuwenhoekiella nanhaiensis G18 from the South China Sea.</title>
        <authorList>
            <person name="Liu Q."/>
        </authorList>
    </citation>
    <scope>NUCLEOTIDE SEQUENCE [LARGE SCALE GENOMIC DNA]</scope>
    <source>
        <strain evidence="3 4">G18</strain>
    </source>
</reference>
<sequence length="288" mass="32805">MSINRPNDYMKSKTLFISYSRKNKEIALELAQRLQGHGVAVWLDLLNLEPGTHWDIAIQNALEEANAVLVLLSPPAVASTYVLSEIDCALEQKKKIVPLLLEECRVPLLLRRVQYIDCSQSLEEGFLVLLEDLKQSREVDTDRLEGTAQAVNPTPQKHLDPDFLEERLISSEEIAKAKSLHLSRVKRLYHLLLGLGVLSLGVIGIFMINFFNKNLDFQDTQQQILISVLAILAMLGLFIYRKIGDRDSRIQLIELFELKRNRLERAISKLTEADIENMNSDFIRLASI</sequence>
<gene>
    <name evidence="3" type="ORF">CJ305_04590</name>
</gene>
<dbReference type="InterPro" id="IPR000157">
    <property type="entry name" value="TIR_dom"/>
</dbReference>
<dbReference type="Pfam" id="PF13676">
    <property type="entry name" value="TIR_2"/>
    <property type="match status" value="1"/>
</dbReference>
<accession>A0A2G1VU10</accession>
<dbReference type="SUPFAM" id="SSF52200">
    <property type="entry name" value="Toll/Interleukin receptor TIR domain"/>
    <property type="match status" value="1"/>
</dbReference>
<keyword evidence="1" id="KW-0812">Transmembrane</keyword>
<feature type="transmembrane region" description="Helical" evidence="1">
    <location>
        <begin position="223"/>
        <end position="240"/>
    </location>
</feature>
<dbReference type="EMBL" id="NQXA01000002">
    <property type="protein sequence ID" value="PHQ30245.1"/>
    <property type="molecule type" value="Genomic_DNA"/>
</dbReference>
<feature type="transmembrane region" description="Helical" evidence="1">
    <location>
        <begin position="188"/>
        <end position="211"/>
    </location>
</feature>
<evidence type="ECO:0000313" key="3">
    <source>
        <dbReference type="EMBL" id="PHQ30245.1"/>
    </source>
</evidence>